<organism evidence="1 2">
    <name type="scientific">Macrosiphum euphorbiae</name>
    <name type="common">potato aphid</name>
    <dbReference type="NCBI Taxonomy" id="13131"/>
    <lineage>
        <taxon>Eukaryota</taxon>
        <taxon>Metazoa</taxon>
        <taxon>Ecdysozoa</taxon>
        <taxon>Arthropoda</taxon>
        <taxon>Hexapoda</taxon>
        <taxon>Insecta</taxon>
        <taxon>Pterygota</taxon>
        <taxon>Neoptera</taxon>
        <taxon>Paraneoptera</taxon>
        <taxon>Hemiptera</taxon>
        <taxon>Sternorrhyncha</taxon>
        <taxon>Aphidomorpha</taxon>
        <taxon>Aphidoidea</taxon>
        <taxon>Aphididae</taxon>
        <taxon>Macrosiphini</taxon>
        <taxon>Macrosiphum</taxon>
    </lineage>
</organism>
<dbReference type="Proteomes" id="UP001160148">
    <property type="component" value="Unassembled WGS sequence"/>
</dbReference>
<keyword evidence="2" id="KW-1185">Reference proteome</keyword>
<dbReference type="AlphaFoldDB" id="A0AAV0X6P6"/>
<accession>A0AAV0X6P6</accession>
<comment type="caution">
    <text evidence="1">The sequence shown here is derived from an EMBL/GenBank/DDBJ whole genome shotgun (WGS) entry which is preliminary data.</text>
</comment>
<dbReference type="EMBL" id="CARXXK010000003">
    <property type="protein sequence ID" value="CAI6363366.1"/>
    <property type="molecule type" value="Genomic_DNA"/>
</dbReference>
<evidence type="ECO:0000313" key="1">
    <source>
        <dbReference type="EMBL" id="CAI6363366.1"/>
    </source>
</evidence>
<sequence length="159" mass="18178">MTANKEGTYSVPSLLKSAYHACNEIQRNKFKELKVPSVTQSSCEKLFKIVKLNSEYGCHDPLGDRRRYMFEKAQPFVFYHFIINICDDAQFYGHTDCLRFTLEIGVPGSDSMDRHIEYLKCALKTEHLLDESACSNSTLNGHLDCLKYAFLNGCSSKRT</sequence>
<reference evidence="1 2" key="1">
    <citation type="submission" date="2023-01" db="EMBL/GenBank/DDBJ databases">
        <authorList>
            <person name="Whitehead M."/>
        </authorList>
    </citation>
    <scope>NUCLEOTIDE SEQUENCE [LARGE SCALE GENOMIC DNA]</scope>
</reference>
<name>A0AAV0X6P6_9HEMI</name>
<protein>
    <submittedName>
        <fullName evidence="1">Uncharacterized protein</fullName>
    </submittedName>
</protein>
<proteinExistence type="predicted"/>
<gene>
    <name evidence="1" type="ORF">MEUPH1_LOCUS18324</name>
</gene>
<evidence type="ECO:0000313" key="2">
    <source>
        <dbReference type="Proteomes" id="UP001160148"/>
    </source>
</evidence>